<organism evidence="2 3">
    <name type="scientific">Promicromonospora sukumoe</name>
    <dbReference type="NCBI Taxonomy" id="88382"/>
    <lineage>
        <taxon>Bacteria</taxon>
        <taxon>Bacillati</taxon>
        <taxon>Actinomycetota</taxon>
        <taxon>Actinomycetes</taxon>
        <taxon>Micrococcales</taxon>
        <taxon>Promicromonosporaceae</taxon>
        <taxon>Promicromonospora</taxon>
    </lineage>
</organism>
<reference evidence="2 3" key="1">
    <citation type="submission" date="2020-07" db="EMBL/GenBank/DDBJ databases">
        <title>Sequencing the genomes of 1000 actinobacteria strains.</title>
        <authorList>
            <person name="Klenk H.-P."/>
        </authorList>
    </citation>
    <scope>NUCLEOTIDE SEQUENCE [LARGE SCALE GENOMIC DNA]</scope>
    <source>
        <strain evidence="2 3">DSM 44121</strain>
    </source>
</reference>
<evidence type="ECO:0000313" key="2">
    <source>
        <dbReference type="EMBL" id="MBA8809570.1"/>
    </source>
</evidence>
<dbReference type="EMBL" id="JACGWV010000002">
    <property type="protein sequence ID" value="MBA8809570.1"/>
    <property type="molecule type" value="Genomic_DNA"/>
</dbReference>
<feature type="region of interest" description="Disordered" evidence="1">
    <location>
        <begin position="300"/>
        <end position="337"/>
    </location>
</feature>
<dbReference type="AlphaFoldDB" id="A0A7W3JB18"/>
<dbReference type="RefSeq" id="WP_182618837.1">
    <property type="nucleotide sequence ID" value="NZ_BAAATF010000011.1"/>
</dbReference>
<keyword evidence="3" id="KW-1185">Reference proteome</keyword>
<gene>
    <name evidence="2" type="ORF">FHX71_003546</name>
</gene>
<comment type="caution">
    <text evidence="2">The sequence shown here is derived from an EMBL/GenBank/DDBJ whole genome shotgun (WGS) entry which is preliminary data.</text>
</comment>
<dbReference type="Proteomes" id="UP000540568">
    <property type="component" value="Unassembled WGS sequence"/>
</dbReference>
<feature type="compositionally biased region" description="Pro residues" evidence="1">
    <location>
        <begin position="306"/>
        <end position="321"/>
    </location>
</feature>
<proteinExistence type="predicted"/>
<protein>
    <recommendedName>
        <fullName evidence="4">Transcriptional regulator, AbiEi antitoxin, Type IV TA system</fullName>
    </recommendedName>
</protein>
<sequence length="337" mass="37801">MNQTGIVLARHHDREALRRALRTNRAERIRRGAYRSPQPSTGDRFRDADEQALARIQAVAAQLRKAWVSHESAALLHGLRLWQLPDRVHVVQKYRASSASAGDIARHRLDLAENERTVIDGVATTSLERTVVDCCVALHPLLALVIADHALALGMDRAAALAVLDVRRDPRGRRRARQVLELADPGAESVWETWLRYIVARAGLPRPTTQLQVRTPHGEFRADLGWKEFRLLAEFDGRVKYTRGALGPGHDADRALFDEKRREDHLREEGWGVVRVTSSDTPDQAENRILRRFPSDFREALTPLHHLPPAPSAPPTPPNRPTQPTGPARSRGRASGR</sequence>
<dbReference type="InterPro" id="IPR011335">
    <property type="entry name" value="Restrct_endonuc-II-like"/>
</dbReference>
<dbReference type="SUPFAM" id="SSF52980">
    <property type="entry name" value="Restriction endonuclease-like"/>
    <property type="match status" value="1"/>
</dbReference>
<evidence type="ECO:0000256" key="1">
    <source>
        <dbReference type="SAM" id="MobiDB-lite"/>
    </source>
</evidence>
<accession>A0A7W3JB18</accession>
<evidence type="ECO:0008006" key="4">
    <source>
        <dbReference type="Google" id="ProtNLM"/>
    </source>
</evidence>
<evidence type="ECO:0000313" key="3">
    <source>
        <dbReference type="Proteomes" id="UP000540568"/>
    </source>
</evidence>
<name>A0A7W3JB18_9MICO</name>